<proteinExistence type="predicted"/>
<feature type="domain" description="N-terminal" evidence="1">
    <location>
        <begin position="13"/>
        <end position="135"/>
    </location>
</feature>
<dbReference type="OrthoDB" id="9792687at2"/>
<dbReference type="Pfam" id="PF18818">
    <property type="entry name" value="MPTase-PolyVal"/>
    <property type="match status" value="1"/>
</dbReference>
<dbReference type="InterPro" id="IPR041459">
    <property type="entry name" value="MPTase-PolyVal"/>
</dbReference>
<evidence type="ECO:0000313" key="3">
    <source>
        <dbReference type="EMBL" id="QEO18915.1"/>
    </source>
</evidence>
<accession>A0A5C1YT82</accession>
<dbReference type="InterPro" id="IPR017113">
    <property type="entry name" value="Antirestriction_ArdC"/>
</dbReference>
<dbReference type="EMBL" id="CP043508">
    <property type="protein sequence ID" value="QEO18915.1"/>
    <property type="molecule type" value="Genomic_DNA"/>
</dbReference>
<sequence length="315" mass="34043">MAQHQAQAKTNRQDIYTEVTNRIIAEVESGTLPWTRPWSTTTGPSGLPVNATTNARYSGINVLLLWLAASASGYGQSRWLTYRQAAAVGGQVRRGEKGVSLVYASTYVPRAEQERAEASGEEAFGIAFLKRFTVFNVAQIDGLPEAVCGLAPVEPPHATNAALEAFVQATGAEMRFGGNEAYYHPRFDYIQCPPPAAFSSPEAMFGVQAHELAHWTGAEHRLNRTFGKRFGDSAYQMEELVAEISAAQLCAVMGIAPSLRHAAYIQSWVSLMKSDRRAIFTAASQASAAVDYLLKCAGHQEGDDSLQAPDLALAA</sequence>
<dbReference type="GO" id="GO:0003697">
    <property type="term" value="F:single-stranded DNA binding"/>
    <property type="evidence" value="ECO:0007669"/>
    <property type="project" value="InterPro"/>
</dbReference>
<protein>
    <submittedName>
        <fullName evidence="3">DUF1738 domain-containing protein</fullName>
    </submittedName>
</protein>
<dbReference type="PIRSF" id="PIRSF037112">
    <property type="entry name" value="Antirestriction_ArdC"/>
    <property type="match status" value="1"/>
</dbReference>
<gene>
    <name evidence="3" type="ORF">FLP30_13655</name>
</gene>
<dbReference type="RefSeq" id="WP_149280562.1">
    <property type="nucleotide sequence ID" value="NZ_CP043508.1"/>
</dbReference>
<evidence type="ECO:0000313" key="4">
    <source>
        <dbReference type="Proteomes" id="UP000324536"/>
    </source>
</evidence>
<dbReference type="InterPro" id="IPR013610">
    <property type="entry name" value="ArdC_N"/>
</dbReference>
<feature type="domain" description="Polyvalent protein metallopeptidase" evidence="2">
    <location>
        <begin position="162"/>
        <end position="285"/>
    </location>
</feature>
<keyword evidence="3" id="KW-0614">Plasmid</keyword>
<dbReference type="Pfam" id="PF08401">
    <property type="entry name" value="ArdcN"/>
    <property type="match status" value="1"/>
</dbReference>
<name>A0A5C1YT82_9PROT</name>
<organism evidence="3 4">
    <name type="scientific">Acetobacter vaccinii</name>
    <dbReference type="NCBI Taxonomy" id="2592655"/>
    <lineage>
        <taxon>Bacteria</taxon>
        <taxon>Pseudomonadati</taxon>
        <taxon>Pseudomonadota</taxon>
        <taxon>Alphaproteobacteria</taxon>
        <taxon>Acetobacterales</taxon>
        <taxon>Acetobacteraceae</taxon>
        <taxon>Acetobacter</taxon>
    </lineage>
</organism>
<geneLocation type="plasmid" evidence="3">
    <name>unnamed2</name>
</geneLocation>
<evidence type="ECO:0000259" key="2">
    <source>
        <dbReference type="Pfam" id="PF18818"/>
    </source>
</evidence>
<reference evidence="3 4" key="1">
    <citation type="submission" date="2019-09" db="EMBL/GenBank/DDBJ databases">
        <title>Genome sequencing of strain KACC 21233.</title>
        <authorList>
            <person name="Heo J."/>
            <person name="Kim S.-J."/>
            <person name="Kim J.-S."/>
            <person name="Hong S.-B."/>
            <person name="Kwon S.-W."/>
        </authorList>
    </citation>
    <scope>NUCLEOTIDE SEQUENCE [LARGE SCALE GENOMIC DNA]</scope>
    <source>
        <strain evidence="3 4">KACC 21233</strain>
        <plasmid evidence="3 4">unnamed2</plasmid>
    </source>
</reference>
<dbReference type="KEGG" id="acek:FLP30_13655"/>
<dbReference type="AlphaFoldDB" id="A0A5C1YT82"/>
<evidence type="ECO:0000259" key="1">
    <source>
        <dbReference type="Pfam" id="PF08401"/>
    </source>
</evidence>
<keyword evidence="4" id="KW-1185">Reference proteome</keyword>
<dbReference type="Proteomes" id="UP000324536">
    <property type="component" value="Plasmid unnamed2"/>
</dbReference>